<dbReference type="AlphaFoldDB" id="K0SUJ0"/>
<dbReference type="Proteomes" id="UP000266841">
    <property type="component" value="Unassembled WGS sequence"/>
</dbReference>
<comment type="caution">
    <text evidence="2">The sequence shown here is derived from an EMBL/GenBank/DDBJ whole genome shotgun (WGS) entry which is preliminary data.</text>
</comment>
<accession>K0SUJ0</accession>
<sequence>MPKAMIKPKPLPKPTAGDGYCPIKIKPYNATRADPTANNPTYDPFEQLRAPDYLTGFEGIEMPSKLPERYSKLVLPPGWYLPGRNKRRSHKKSHGLLKFADLSKGVAQNYRTIDKETFNFLDAVAKSLLKRSREIKAKAELKSLPREIQAPSPPNVDVAHVPTPTPSSVPVSSTMTGAFPNVNVAHVPGPSSSVPVSSTMTGAFPNVNVAHLPGPSRSVPVSSMTVAMMNRLEPAKSITQKPVQTSAPSGLEKKTRPPQPAPEAVHRVSNLEGASET</sequence>
<dbReference type="EMBL" id="AGNL01019296">
    <property type="protein sequence ID" value="EJK61942.1"/>
    <property type="molecule type" value="Genomic_DNA"/>
</dbReference>
<feature type="non-terminal residue" evidence="2">
    <location>
        <position position="277"/>
    </location>
</feature>
<feature type="region of interest" description="Disordered" evidence="1">
    <location>
        <begin position="148"/>
        <end position="171"/>
    </location>
</feature>
<proteinExistence type="predicted"/>
<dbReference type="OrthoDB" id="54709at2759"/>
<evidence type="ECO:0000313" key="2">
    <source>
        <dbReference type="EMBL" id="EJK61942.1"/>
    </source>
</evidence>
<name>K0SUJ0_THAOC</name>
<protein>
    <submittedName>
        <fullName evidence="2">Uncharacterized protein</fullName>
    </submittedName>
</protein>
<evidence type="ECO:0000256" key="1">
    <source>
        <dbReference type="SAM" id="MobiDB-lite"/>
    </source>
</evidence>
<gene>
    <name evidence="2" type="ORF">THAOC_17479</name>
</gene>
<feature type="compositionally biased region" description="Polar residues" evidence="1">
    <location>
        <begin position="237"/>
        <end position="248"/>
    </location>
</feature>
<reference evidence="2 3" key="1">
    <citation type="journal article" date="2012" name="Genome Biol.">
        <title>Genome and low-iron response of an oceanic diatom adapted to chronic iron limitation.</title>
        <authorList>
            <person name="Lommer M."/>
            <person name="Specht M."/>
            <person name="Roy A.S."/>
            <person name="Kraemer L."/>
            <person name="Andreson R."/>
            <person name="Gutowska M.A."/>
            <person name="Wolf J."/>
            <person name="Bergner S.V."/>
            <person name="Schilhabel M.B."/>
            <person name="Klostermeier U.C."/>
            <person name="Beiko R.G."/>
            <person name="Rosenstiel P."/>
            <person name="Hippler M."/>
            <person name="Laroche J."/>
        </authorList>
    </citation>
    <scope>NUCLEOTIDE SEQUENCE [LARGE SCALE GENOMIC DNA]</scope>
    <source>
        <strain evidence="2 3">CCMP1005</strain>
    </source>
</reference>
<feature type="region of interest" description="Disordered" evidence="1">
    <location>
        <begin position="233"/>
        <end position="277"/>
    </location>
</feature>
<organism evidence="2 3">
    <name type="scientific">Thalassiosira oceanica</name>
    <name type="common">Marine diatom</name>
    <dbReference type="NCBI Taxonomy" id="159749"/>
    <lineage>
        <taxon>Eukaryota</taxon>
        <taxon>Sar</taxon>
        <taxon>Stramenopiles</taxon>
        <taxon>Ochrophyta</taxon>
        <taxon>Bacillariophyta</taxon>
        <taxon>Coscinodiscophyceae</taxon>
        <taxon>Thalassiosirophycidae</taxon>
        <taxon>Thalassiosirales</taxon>
        <taxon>Thalassiosiraceae</taxon>
        <taxon>Thalassiosira</taxon>
    </lineage>
</organism>
<evidence type="ECO:0000313" key="3">
    <source>
        <dbReference type="Proteomes" id="UP000266841"/>
    </source>
</evidence>
<keyword evidence="3" id="KW-1185">Reference proteome</keyword>